<dbReference type="EMBL" id="ACJN02000002">
    <property type="protein sequence ID" value="EFI34427.1"/>
    <property type="molecule type" value="Genomic_DNA"/>
</dbReference>
<evidence type="ECO:0000256" key="2">
    <source>
        <dbReference type="SAM" id="SignalP"/>
    </source>
</evidence>
<evidence type="ECO:0000313" key="4">
    <source>
        <dbReference type="Proteomes" id="UP000005496"/>
    </source>
</evidence>
<sequence length="65" mass="7093">MKSLYLLFALLLALVLFFGTAGCEDPTENEPQPQAEEPAPETPERADPDPETMPAPEIPDPVNNN</sequence>
<gene>
    <name evidence="3" type="ORF">Dthio_PD1785</name>
</gene>
<keyword evidence="2" id="KW-0732">Signal</keyword>
<comment type="caution">
    <text evidence="3">The sequence shown here is derived from an EMBL/GenBank/DDBJ whole genome shotgun (WGS) entry which is preliminary data.</text>
</comment>
<reference evidence="3" key="1">
    <citation type="submission" date="2010-05" db="EMBL/GenBank/DDBJ databases">
        <title>The draft genome of Desulfonatronospira thiodismutans ASO3-1.</title>
        <authorList>
            <consortium name="US DOE Joint Genome Institute (JGI-PGF)"/>
            <person name="Lucas S."/>
            <person name="Copeland A."/>
            <person name="Lapidus A."/>
            <person name="Cheng J.-F."/>
            <person name="Bruce D."/>
            <person name="Goodwin L."/>
            <person name="Pitluck S."/>
            <person name="Chertkov O."/>
            <person name="Brettin T."/>
            <person name="Detter J.C."/>
            <person name="Han C."/>
            <person name="Land M.L."/>
            <person name="Hauser L."/>
            <person name="Kyrpides N."/>
            <person name="Mikhailova N."/>
            <person name="Muyzer G."/>
            <person name="Woyke T."/>
        </authorList>
    </citation>
    <scope>NUCLEOTIDE SEQUENCE [LARGE SCALE GENOMIC DNA]</scope>
    <source>
        <strain evidence="3">ASO3-1</strain>
    </source>
</reference>
<accession>D6SNV1</accession>
<dbReference type="AlphaFoldDB" id="D6SNV1"/>
<feature type="region of interest" description="Disordered" evidence="1">
    <location>
        <begin position="22"/>
        <end position="65"/>
    </location>
</feature>
<name>D6SNV1_9BACT</name>
<proteinExistence type="predicted"/>
<dbReference type="PROSITE" id="PS51257">
    <property type="entry name" value="PROKAR_LIPOPROTEIN"/>
    <property type="match status" value="1"/>
</dbReference>
<organism evidence="3 4">
    <name type="scientific">Desulfonatronospira thiodismutans ASO3-1</name>
    <dbReference type="NCBI Taxonomy" id="555779"/>
    <lineage>
        <taxon>Bacteria</taxon>
        <taxon>Pseudomonadati</taxon>
        <taxon>Thermodesulfobacteriota</taxon>
        <taxon>Desulfovibrionia</taxon>
        <taxon>Desulfovibrionales</taxon>
        <taxon>Desulfonatronovibrionaceae</taxon>
        <taxon>Desulfonatronospira</taxon>
    </lineage>
</organism>
<evidence type="ECO:0000256" key="1">
    <source>
        <dbReference type="SAM" id="MobiDB-lite"/>
    </source>
</evidence>
<keyword evidence="4" id="KW-1185">Reference proteome</keyword>
<feature type="signal peptide" evidence="2">
    <location>
        <begin position="1"/>
        <end position="21"/>
    </location>
</feature>
<dbReference type="Proteomes" id="UP000005496">
    <property type="component" value="Unassembled WGS sequence"/>
</dbReference>
<feature type="chain" id="PRO_5003088124" evidence="2">
    <location>
        <begin position="22"/>
        <end position="65"/>
    </location>
</feature>
<dbReference type="RefSeq" id="WP_008869749.1">
    <property type="nucleotide sequence ID" value="NZ_ACJN02000002.1"/>
</dbReference>
<evidence type="ECO:0000313" key="3">
    <source>
        <dbReference type="EMBL" id="EFI34427.1"/>
    </source>
</evidence>
<protein>
    <submittedName>
        <fullName evidence="3">Uncharacterized protein</fullName>
    </submittedName>
</protein>